<organism evidence="2 3">
    <name type="scientific">Pseudonocardia zijingensis</name>
    <dbReference type="NCBI Taxonomy" id="153376"/>
    <lineage>
        <taxon>Bacteria</taxon>
        <taxon>Bacillati</taxon>
        <taxon>Actinomycetota</taxon>
        <taxon>Actinomycetes</taxon>
        <taxon>Pseudonocardiales</taxon>
        <taxon>Pseudonocardiaceae</taxon>
        <taxon>Pseudonocardia</taxon>
    </lineage>
</organism>
<comment type="caution">
    <text evidence="2">The sequence shown here is derived from an EMBL/GenBank/DDBJ whole genome shotgun (WGS) entry which is preliminary data.</text>
</comment>
<reference evidence="3" key="1">
    <citation type="journal article" date="2019" name="Int. J. Syst. Evol. Microbiol.">
        <title>The Global Catalogue of Microorganisms (GCM) 10K type strain sequencing project: providing services to taxonomists for standard genome sequencing and annotation.</title>
        <authorList>
            <consortium name="The Broad Institute Genomics Platform"/>
            <consortium name="The Broad Institute Genome Sequencing Center for Infectious Disease"/>
            <person name="Wu L."/>
            <person name="Ma J."/>
        </authorList>
    </citation>
    <scope>NUCLEOTIDE SEQUENCE [LARGE SCALE GENOMIC DNA]</scope>
    <source>
        <strain evidence="3">JCM 11117</strain>
    </source>
</reference>
<dbReference type="InterPro" id="IPR034139">
    <property type="entry name" value="TOPRIM_OLD"/>
</dbReference>
<accession>A0ABP3YR74</accession>
<evidence type="ECO:0000313" key="2">
    <source>
        <dbReference type="EMBL" id="GAA0901270.1"/>
    </source>
</evidence>
<sequence length="223" mass="24665">MLRSDGTRSVAACARDAELTERAWDDISRYLDVTRAEIVFARKVLLVEGYAEAVLASRIAEASELDLDQEGITVCAINGTHFLPYMKFCAALRIPWAIATDGDLNASGTSQGKRRALRLLEHLGSQKSPEEEGIFVGNHTFEYDLAAASEENLKNCIEVLTQLGGSNLRQLVQQWRGLPSYEVFMTAIERTGGKGRFAQRLASCRLSAPSYYAGALQHLRNHE</sequence>
<proteinExistence type="predicted"/>
<name>A0ABP3YR74_9PSEU</name>
<evidence type="ECO:0000259" key="1">
    <source>
        <dbReference type="Pfam" id="PF20469"/>
    </source>
</evidence>
<dbReference type="Pfam" id="PF20469">
    <property type="entry name" value="OLD-like_TOPRIM"/>
    <property type="match status" value="1"/>
</dbReference>
<dbReference type="CDD" id="cd01026">
    <property type="entry name" value="TOPRIM_OLD"/>
    <property type="match status" value="1"/>
</dbReference>
<feature type="domain" description="OLD protein-like TOPRIM" evidence="1">
    <location>
        <begin position="40"/>
        <end position="103"/>
    </location>
</feature>
<dbReference type="Proteomes" id="UP001499967">
    <property type="component" value="Unassembled WGS sequence"/>
</dbReference>
<dbReference type="EMBL" id="BAAAHP010000231">
    <property type="protein sequence ID" value="GAA0901270.1"/>
    <property type="molecule type" value="Genomic_DNA"/>
</dbReference>
<keyword evidence="3" id="KW-1185">Reference proteome</keyword>
<evidence type="ECO:0000313" key="3">
    <source>
        <dbReference type="Proteomes" id="UP001499967"/>
    </source>
</evidence>
<gene>
    <name evidence="2" type="ORF">GCM10009559_67740</name>
</gene>
<protein>
    <recommendedName>
        <fullName evidence="1">OLD protein-like TOPRIM domain-containing protein</fullName>
    </recommendedName>
</protein>